<dbReference type="SUPFAM" id="SSF56112">
    <property type="entry name" value="Protein kinase-like (PK-like)"/>
    <property type="match status" value="1"/>
</dbReference>
<dbReference type="OrthoDB" id="6854449at2"/>
<evidence type="ECO:0000256" key="6">
    <source>
        <dbReference type="ARBA" id="ARBA00022519"/>
    </source>
</evidence>
<evidence type="ECO:0000256" key="8">
    <source>
        <dbReference type="ARBA" id="ARBA00022741"/>
    </source>
</evidence>
<keyword evidence="12 15" id="KW-0472">Membrane</keyword>
<dbReference type="EMBL" id="JZRB01000003">
    <property type="protein sequence ID" value="KJV36944.1"/>
    <property type="molecule type" value="Genomic_DNA"/>
</dbReference>
<comment type="catalytic activity">
    <reaction evidence="14 15">
        <text>an alpha-Kdo-(2-&gt;6)-lipid IVA + ATP = a 4-O-phospho-alpha-Kdo-(2-&gt;6)-lipid IVA + ADP + H(+)</text>
        <dbReference type="Rhea" id="RHEA:74271"/>
        <dbReference type="ChEBI" id="CHEBI:15378"/>
        <dbReference type="ChEBI" id="CHEBI:30616"/>
        <dbReference type="ChEBI" id="CHEBI:176428"/>
        <dbReference type="ChEBI" id="CHEBI:193140"/>
        <dbReference type="ChEBI" id="CHEBI:456216"/>
        <dbReference type="EC" id="2.7.1.166"/>
    </reaction>
</comment>
<organism evidence="16 17">
    <name type="scientific">Luteibacter yeojuensis</name>
    <dbReference type="NCBI Taxonomy" id="345309"/>
    <lineage>
        <taxon>Bacteria</taxon>
        <taxon>Pseudomonadati</taxon>
        <taxon>Pseudomonadota</taxon>
        <taxon>Gammaproteobacteria</taxon>
        <taxon>Lysobacterales</taxon>
        <taxon>Rhodanobacteraceae</taxon>
        <taxon>Luteibacter</taxon>
    </lineage>
</organism>
<dbReference type="GO" id="GO:0009244">
    <property type="term" value="P:lipopolysaccharide core region biosynthetic process"/>
    <property type="evidence" value="ECO:0007669"/>
    <property type="project" value="UniProtKB-UniRule"/>
</dbReference>
<keyword evidence="9 15" id="KW-0418">Kinase</keyword>
<dbReference type="AlphaFoldDB" id="A0A0F3L3L1"/>
<proteinExistence type="inferred from homology"/>
<feature type="active site" evidence="15">
    <location>
        <position position="169"/>
    </location>
</feature>
<dbReference type="GO" id="GO:0016301">
    <property type="term" value="F:kinase activity"/>
    <property type="evidence" value="ECO:0007669"/>
    <property type="project" value="UniProtKB-KW"/>
</dbReference>
<evidence type="ECO:0000256" key="2">
    <source>
        <dbReference type="ARBA" id="ARBA00004713"/>
    </source>
</evidence>
<evidence type="ECO:0000256" key="12">
    <source>
        <dbReference type="ARBA" id="ARBA00023136"/>
    </source>
</evidence>
<evidence type="ECO:0000256" key="4">
    <source>
        <dbReference type="ARBA" id="ARBA00011988"/>
    </source>
</evidence>
<keyword evidence="10 15" id="KW-0067">ATP-binding</keyword>
<dbReference type="GO" id="GO:0005524">
    <property type="term" value="F:ATP binding"/>
    <property type="evidence" value="ECO:0007669"/>
    <property type="project" value="UniProtKB-UniRule"/>
</dbReference>
<evidence type="ECO:0000313" key="16">
    <source>
        <dbReference type="EMBL" id="KJV36944.1"/>
    </source>
</evidence>
<dbReference type="Pfam" id="PF06293">
    <property type="entry name" value="Kdo"/>
    <property type="match status" value="1"/>
</dbReference>
<keyword evidence="6 15" id="KW-0997">Cell inner membrane</keyword>
<accession>A0A0F3L3L1</accession>
<keyword evidence="7 15" id="KW-0808">Transferase</keyword>
<evidence type="ECO:0000313" key="17">
    <source>
        <dbReference type="Proteomes" id="UP000033651"/>
    </source>
</evidence>
<evidence type="ECO:0000256" key="10">
    <source>
        <dbReference type="ARBA" id="ARBA00022840"/>
    </source>
</evidence>
<comment type="subcellular location">
    <subcellularLocation>
        <location evidence="1 15">Cell inner membrane</location>
        <topology evidence="1 15">Peripheral membrane protein</topology>
        <orientation evidence="1 15">Cytoplasmic side</orientation>
    </subcellularLocation>
</comment>
<dbReference type="PATRIC" id="fig|345309.4.peg.2213"/>
<name>A0A0F3L3L1_9GAMM</name>
<protein>
    <recommendedName>
        <fullName evidence="13 15">3-deoxy-D-manno-octulosonic acid kinase</fullName>
        <shortName evidence="15">Kdo kinase</shortName>
        <ecNumber evidence="4 15">2.7.1.166</ecNumber>
    </recommendedName>
</protein>
<evidence type="ECO:0000256" key="9">
    <source>
        <dbReference type="ARBA" id="ARBA00022777"/>
    </source>
</evidence>
<evidence type="ECO:0000256" key="14">
    <source>
        <dbReference type="ARBA" id="ARBA00034417"/>
    </source>
</evidence>
<dbReference type="HAMAP" id="MF_00521">
    <property type="entry name" value="KDO_kinase"/>
    <property type="match status" value="1"/>
</dbReference>
<comment type="pathway">
    <text evidence="2 15">Bacterial outer membrane biogenesis; LPS core biosynthesis.</text>
</comment>
<evidence type="ECO:0000256" key="7">
    <source>
        <dbReference type="ARBA" id="ARBA00022679"/>
    </source>
</evidence>
<comment type="caution">
    <text evidence="16">The sequence shown here is derived from an EMBL/GenBank/DDBJ whole genome shotgun (WGS) entry which is preliminary data.</text>
</comment>
<dbReference type="InterPro" id="IPR011009">
    <property type="entry name" value="Kinase-like_dom_sf"/>
</dbReference>
<dbReference type="Proteomes" id="UP000033651">
    <property type="component" value="Unassembled WGS sequence"/>
</dbReference>
<comment type="function">
    <text evidence="15">Catalyzes the ATP-dependent phosphorylation of the 3-deoxy-D-manno-octulosonic acid (Kdo) residue in Kdo-lipid IV(A) at the 4-OH position.</text>
</comment>
<dbReference type="RefSeq" id="WP_045827817.1">
    <property type="nucleotide sequence ID" value="NZ_JZRB01000003.1"/>
</dbReference>
<evidence type="ECO:0000256" key="1">
    <source>
        <dbReference type="ARBA" id="ARBA00004515"/>
    </source>
</evidence>
<keyword evidence="17" id="KW-1185">Reference proteome</keyword>
<comment type="similarity">
    <text evidence="3 15">Belongs to the protein kinase superfamily. KdkA/RfaP family.</text>
</comment>
<dbReference type="NCBIfam" id="NF002475">
    <property type="entry name" value="PRK01723.1"/>
    <property type="match status" value="1"/>
</dbReference>
<keyword evidence="8 15" id="KW-0547">Nucleotide-binding</keyword>
<evidence type="ECO:0000256" key="3">
    <source>
        <dbReference type="ARBA" id="ARBA00010327"/>
    </source>
</evidence>
<dbReference type="Gene3D" id="1.10.510.10">
    <property type="entry name" value="Transferase(Phosphotransferase) domain 1"/>
    <property type="match status" value="1"/>
</dbReference>
<evidence type="ECO:0000256" key="11">
    <source>
        <dbReference type="ARBA" id="ARBA00022985"/>
    </source>
</evidence>
<dbReference type="EC" id="2.7.1.166" evidence="4 15"/>
<keyword evidence="5 15" id="KW-1003">Cell membrane</keyword>
<sequence length="241" mass="26441">MTDQRVTEAAGGTILFDAGRAAQVDADWFSPEAWAGRGALRSQPGGRGGVSIIDTPAGEAVLRHYRRGGMVARLLGDRYLFTGAGRTRSSREFRLLAELAHRGLPVPPPVAARHVRHGLRYSADLITLRIPGARTLAECVAQGAFNEALARRTGQLVARFHREGVRHADLNAHNILVNADGLFLIDFDRGRLRTPRFGWRRGNLARLKRSLVKVGAAEGGSMFEEVLWPALQQAYDEAFRA</sequence>
<dbReference type="GO" id="GO:0016773">
    <property type="term" value="F:phosphotransferase activity, alcohol group as acceptor"/>
    <property type="evidence" value="ECO:0007669"/>
    <property type="project" value="UniProtKB-UniRule"/>
</dbReference>
<dbReference type="UniPathway" id="UPA00958"/>
<dbReference type="InterPro" id="IPR022826">
    <property type="entry name" value="KDO_kinase"/>
</dbReference>
<gene>
    <name evidence="15" type="primary">kdkA</name>
    <name evidence="16" type="ORF">VI08_01730</name>
</gene>
<evidence type="ECO:0000256" key="15">
    <source>
        <dbReference type="HAMAP-Rule" id="MF_00521"/>
    </source>
</evidence>
<dbReference type="GO" id="GO:0005886">
    <property type="term" value="C:plasma membrane"/>
    <property type="evidence" value="ECO:0007669"/>
    <property type="project" value="UniProtKB-SubCell"/>
</dbReference>
<evidence type="ECO:0000256" key="5">
    <source>
        <dbReference type="ARBA" id="ARBA00022475"/>
    </source>
</evidence>
<reference evidence="16 17" key="1">
    <citation type="submission" date="2015-03" db="EMBL/GenBank/DDBJ databases">
        <title>Draft genome sequence of Luteibacter yeojuensis strain SU11.</title>
        <authorList>
            <person name="Sulaiman J."/>
            <person name="Priya K."/>
            <person name="Chan K.-G."/>
        </authorList>
    </citation>
    <scope>NUCLEOTIDE SEQUENCE [LARGE SCALE GENOMIC DNA]</scope>
    <source>
        <strain evidence="16 17">SU11</strain>
    </source>
</reference>
<keyword evidence="11 15" id="KW-0448">Lipopolysaccharide biosynthesis</keyword>
<evidence type="ECO:0000256" key="13">
    <source>
        <dbReference type="ARBA" id="ARBA00029511"/>
    </source>
</evidence>